<keyword evidence="2" id="KW-0539">Nucleus</keyword>
<dbReference type="GO" id="GO:0005634">
    <property type="term" value="C:nucleus"/>
    <property type="evidence" value="ECO:0007669"/>
    <property type="project" value="UniProtKB-SubCell"/>
</dbReference>
<evidence type="ECO:0000256" key="2">
    <source>
        <dbReference type="ARBA" id="ARBA00023242"/>
    </source>
</evidence>
<evidence type="ECO:0000313" key="3">
    <source>
        <dbReference type="EMBL" id="KAK2606284.1"/>
    </source>
</evidence>
<dbReference type="PANTHER" id="PTHR37534:SF46">
    <property type="entry name" value="ZN(II)2CYS6 TRANSCRIPTION FACTOR (EUROFUNG)"/>
    <property type="match status" value="1"/>
</dbReference>
<dbReference type="InterPro" id="IPR021858">
    <property type="entry name" value="Fun_TF"/>
</dbReference>
<evidence type="ECO:0000313" key="4">
    <source>
        <dbReference type="Proteomes" id="UP001251528"/>
    </source>
</evidence>
<comment type="caution">
    <text evidence="3">The sequence shown here is derived from an EMBL/GenBank/DDBJ whole genome shotgun (WGS) entry which is preliminary data.</text>
</comment>
<reference evidence="3" key="1">
    <citation type="submission" date="2023-06" db="EMBL/GenBank/DDBJ databases">
        <title>Conoideocrella luteorostrata (Hypocreales: Clavicipitaceae), a potential biocontrol fungus for elongate hemlock scale in United States Christmas tree production areas.</title>
        <authorList>
            <person name="Barrett H."/>
            <person name="Lovett B."/>
            <person name="Macias A.M."/>
            <person name="Stajich J.E."/>
            <person name="Kasson M.T."/>
        </authorList>
    </citation>
    <scope>NUCLEOTIDE SEQUENCE</scope>
    <source>
        <strain evidence="3">ARSEF 14590</strain>
    </source>
</reference>
<dbReference type="PANTHER" id="PTHR37534">
    <property type="entry name" value="TRANSCRIPTIONAL ACTIVATOR PROTEIN UGA3"/>
    <property type="match status" value="1"/>
</dbReference>
<dbReference type="EMBL" id="JASWJB010000043">
    <property type="protein sequence ID" value="KAK2606284.1"/>
    <property type="molecule type" value="Genomic_DNA"/>
</dbReference>
<keyword evidence="4" id="KW-1185">Reference proteome</keyword>
<dbReference type="Pfam" id="PF11951">
    <property type="entry name" value="Fungal_trans_2"/>
    <property type="match status" value="1"/>
</dbReference>
<dbReference type="Proteomes" id="UP001251528">
    <property type="component" value="Unassembled WGS sequence"/>
</dbReference>
<dbReference type="AlphaFoldDB" id="A0AAJ0CTH4"/>
<organism evidence="3 4">
    <name type="scientific">Conoideocrella luteorostrata</name>
    <dbReference type="NCBI Taxonomy" id="1105319"/>
    <lineage>
        <taxon>Eukaryota</taxon>
        <taxon>Fungi</taxon>
        <taxon>Dikarya</taxon>
        <taxon>Ascomycota</taxon>
        <taxon>Pezizomycotina</taxon>
        <taxon>Sordariomycetes</taxon>
        <taxon>Hypocreomycetidae</taxon>
        <taxon>Hypocreales</taxon>
        <taxon>Clavicipitaceae</taxon>
        <taxon>Conoideocrella</taxon>
    </lineage>
</organism>
<accession>A0AAJ0CTH4</accession>
<gene>
    <name evidence="3" type="ORF">QQS21_003332</name>
</gene>
<comment type="subcellular location">
    <subcellularLocation>
        <location evidence="1">Nucleus</location>
    </subcellularLocation>
</comment>
<sequence length="302" mass="34057">MAMCSMDTISDATSSSWAQHLAGAAAAFQRERLQAGGLDNFQLSDKWSRSFEGKWLLRNFAYHDILMSVSLEQRPHLTGDYWMSEDDALADPYFAFASRILFLTGEISIFNADCAESKSQHENDGSRSNGVSDSIADAYSDDHSLHNRAQLIATELRQWTCPSIIDSKAPLALLSEAYRSAALIYLCCVLRKHFPQTYGVVLPEGVEPYTESICYIAEQVPVGSLAECSLLFPLFIAGGEAENARHVQCIRDRLYTMNKWRRFRNVDACKEVLDEVWRHRNAGGEIGWRDVVQRRGWQLSLS</sequence>
<protein>
    <submittedName>
        <fullName evidence="3">Uncharacterized protein</fullName>
    </submittedName>
</protein>
<name>A0AAJ0CTH4_9HYPO</name>
<evidence type="ECO:0000256" key="1">
    <source>
        <dbReference type="ARBA" id="ARBA00004123"/>
    </source>
</evidence>
<proteinExistence type="predicted"/>